<dbReference type="VEuPathDB" id="GiardiaDB:GL50803_4578"/>
<proteinExistence type="predicted"/>
<dbReference type="Proteomes" id="UP000001548">
    <property type="component" value="Unassembled WGS sequence"/>
</dbReference>
<dbReference type="HOGENOM" id="CLU_2101570_0_0_1"/>
<dbReference type="OMA" id="CPMFFFP"/>
<gene>
    <name evidence="1" type="ORF">GL50803_004578</name>
</gene>
<sequence>MAQQEGNDQSFIRTKKAQVGGIHCPMFFFPTYSMPSEPPGPVLIHPERILRNIVSINEAQCASLVRFPVRLPSSLATDLKALSGGFGAGTGQQILKNLNQEETTLLFTLMDKLAKK</sequence>
<evidence type="ECO:0000313" key="1">
    <source>
        <dbReference type="EMBL" id="KAE8301654.1"/>
    </source>
</evidence>
<accession>D3KH99</accession>
<keyword evidence="2" id="KW-1185">Reference proteome</keyword>
<evidence type="ECO:0000313" key="2">
    <source>
        <dbReference type="Proteomes" id="UP000001548"/>
    </source>
</evidence>
<dbReference type="AlphaFoldDB" id="D3KH99"/>
<organism evidence="1 2">
    <name type="scientific">Giardia intestinalis (strain ATCC 50803 / WB clone C6)</name>
    <name type="common">Giardia lamblia</name>
    <dbReference type="NCBI Taxonomy" id="184922"/>
    <lineage>
        <taxon>Eukaryota</taxon>
        <taxon>Metamonada</taxon>
        <taxon>Diplomonadida</taxon>
        <taxon>Hexamitidae</taxon>
        <taxon>Giardiinae</taxon>
        <taxon>Giardia</taxon>
    </lineage>
</organism>
<dbReference type="EMBL" id="AACB03000005">
    <property type="protein sequence ID" value="KAE8301654.1"/>
    <property type="molecule type" value="Genomic_DNA"/>
</dbReference>
<reference evidence="1 2" key="1">
    <citation type="journal article" date="2007" name="Science">
        <title>Genomic minimalism in the early diverging intestinal parasite Giardia lamblia.</title>
        <authorList>
            <person name="Morrison H.G."/>
            <person name="McArthur A.G."/>
            <person name="Gillin F.D."/>
            <person name="Aley S.B."/>
            <person name="Adam R.D."/>
            <person name="Olsen G.J."/>
            <person name="Best A.A."/>
            <person name="Cande W.Z."/>
            <person name="Chen F."/>
            <person name="Cipriano M.J."/>
            <person name="Davids B.J."/>
            <person name="Dawson S.C."/>
            <person name="Elmendorf H.G."/>
            <person name="Hehl A.B."/>
            <person name="Holder M.E."/>
            <person name="Huse S.M."/>
            <person name="Kim U.U."/>
            <person name="Lasek-Nesselquist E."/>
            <person name="Manning G."/>
            <person name="Nigam A."/>
            <person name="Nixon J.E."/>
            <person name="Palm D."/>
            <person name="Passamaneck N.E."/>
            <person name="Prabhu A."/>
            <person name="Reich C.I."/>
            <person name="Reiner D.S."/>
            <person name="Samuelson J."/>
            <person name="Svard S.G."/>
            <person name="Sogin M.L."/>
        </authorList>
    </citation>
    <scope>NUCLEOTIDE SEQUENCE [LARGE SCALE GENOMIC DNA]</scope>
    <source>
        <strain evidence="1 2">WB C6</strain>
    </source>
</reference>
<protein>
    <submittedName>
        <fullName evidence="1">Uncharacterized protein</fullName>
    </submittedName>
</protein>
<name>D3KH99_GIAIC</name>
<comment type="caution">
    <text evidence="1">The sequence shown here is derived from an EMBL/GenBank/DDBJ whole genome shotgun (WGS) entry which is preliminary data.</text>
</comment>